<dbReference type="InParanoid" id="K3WNL8"/>
<keyword evidence="7" id="KW-0482">Metalloprotease</keyword>
<dbReference type="OMA" id="VEPWYCT"/>
<evidence type="ECO:0000259" key="9">
    <source>
        <dbReference type="Pfam" id="PF16187"/>
    </source>
</evidence>
<dbReference type="GO" id="GO:0046872">
    <property type="term" value="F:metal ion binding"/>
    <property type="evidence" value="ECO:0007669"/>
    <property type="project" value="UniProtKB-KW"/>
</dbReference>
<name>K3WNL8_GLOUD</name>
<dbReference type="GO" id="GO:0005739">
    <property type="term" value="C:mitochondrion"/>
    <property type="evidence" value="ECO:0007669"/>
    <property type="project" value="TreeGrafter"/>
</dbReference>
<organism evidence="11 12">
    <name type="scientific">Globisporangium ultimum (strain ATCC 200006 / CBS 805.95 / DAOM BR144)</name>
    <name type="common">Pythium ultimum</name>
    <dbReference type="NCBI Taxonomy" id="431595"/>
    <lineage>
        <taxon>Eukaryota</taxon>
        <taxon>Sar</taxon>
        <taxon>Stramenopiles</taxon>
        <taxon>Oomycota</taxon>
        <taxon>Peronosporomycetes</taxon>
        <taxon>Pythiales</taxon>
        <taxon>Pythiaceae</taxon>
        <taxon>Globisporangium</taxon>
    </lineage>
</organism>
<evidence type="ECO:0000256" key="6">
    <source>
        <dbReference type="ARBA" id="ARBA00022833"/>
    </source>
</evidence>
<dbReference type="STRING" id="431595.K3WNL8"/>
<dbReference type="InterPro" id="IPR011249">
    <property type="entry name" value="Metalloenz_LuxS/M16"/>
</dbReference>
<dbReference type="PANTHER" id="PTHR43690:SF18">
    <property type="entry name" value="INSULIN-DEGRADING ENZYME-RELATED"/>
    <property type="match status" value="1"/>
</dbReference>
<evidence type="ECO:0000259" key="8">
    <source>
        <dbReference type="Pfam" id="PF05193"/>
    </source>
</evidence>
<keyword evidence="3" id="KW-0645">Protease</keyword>
<evidence type="ECO:0000259" key="10">
    <source>
        <dbReference type="Pfam" id="PF22456"/>
    </source>
</evidence>
<evidence type="ECO:0000256" key="2">
    <source>
        <dbReference type="ARBA" id="ARBA00007261"/>
    </source>
</evidence>
<reference evidence="12" key="2">
    <citation type="submission" date="2010-04" db="EMBL/GenBank/DDBJ databases">
        <authorList>
            <person name="Buell R."/>
            <person name="Hamilton J."/>
            <person name="Hostetler J."/>
        </authorList>
    </citation>
    <scope>NUCLEOTIDE SEQUENCE [LARGE SCALE GENOMIC DNA]</scope>
    <source>
        <strain evidence="12">DAOM:BR144</strain>
    </source>
</reference>
<dbReference type="EMBL" id="GL376604">
    <property type="status" value="NOT_ANNOTATED_CDS"/>
    <property type="molecule type" value="Genomic_DNA"/>
</dbReference>
<proteinExistence type="inferred from homology"/>
<dbReference type="VEuPathDB" id="FungiDB:PYU1_G006548"/>
<evidence type="ECO:0000313" key="12">
    <source>
        <dbReference type="Proteomes" id="UP000019132"/>
    </source>
</evidence>
<dbReference type="EnsemblProtists" id="PYU1_T006560">
    <property type="protein sequence ID" value="PYU1_T006560"/>
    <property type="gene ID" value="PYU1_G006548"/>
</dbReference>
<dbReference type="InterPro" id="IPR032632">
    <property type="entry name" value="Peptidase_M16_M"/>
</dbReference>
<sequence>MPKTQEPLRVARTPDGIHVSPLDERQYRHLTLRNGLQALVELFSDIRNTGRAKPSFAGELPFNKEHLARRLDVVPVKDLKIVGVTWQLPPVRGVRYTQQHTSVLAHLIGHEGQGSLLSYLKKNKWVNSLSAGIDEEHDEFSLFLINLDVTEDGIAHLEDVLLALFQYLQLLTESQFEKWMFEELENLAIMHFLFQSKHHPINYTSSIAGIMQSHPKQDILTQGTLHYPYECEQIQELLQLMTPANMKLLVVCKSMEPVATSEEKWYGTKYRDTPLSAEFLQKMSAPEKNPALFLPGRNEFISSDFALIDKSQVNEQQKYPALVRDDDMCRLWMKSDVHFKKPKIHAALTFHSPLVNNSPLAYALSDLFVMCIQDELTEYAYDASLAGMHYDLAVRGSTIHLGAIGYSAKLPVLVRRIVEVMTSFADHIKEETFDRVKQAACRAYENVKLEEAFRHAMHETTFFLQEVAWTHDELITAVGQCTFAMLVNHSHRTFQQVFLEAFLYGNVTQEGALEIASMVVEQIHRPFSLPVAESQRYWMARQINLPQGVECIYRKLDPNPDNTNCALDSVYHIGEENLLDRVKLALFSQIAQEPLFNQLRTKEQLGYTVFSTPARSNGIQFFRIILQSNVAAPEYLEQRIDAFWSDFRASLVSMDTAQFQKYIQTIVKEYSEKPKSQEEEVQFLLTEITNHEYVFDRKEVLAQLVTTLQPSDVLQFYDEHISPSATKRKKLSVEIFGNTTPLVRLQGNEAETTGLSPWKCSTQAGLLAAMTLGASADGQASDGTTKLFIDDPREFKRRATFYGLPTPRVVDKKSC</sequence>
<dbReference type="HOGENOM" id="CLU_004639_5_2_1"/>
<reference evidence="12" key="1">
    <citation type="journal article" date="2010" name="Genome Biol.">
        <title>Genome sequence of the necrotrophic plant pathogen Pythium ultimum reveals original pathogenicity mechanisms and effector repertoire.</title>
        <authorList>
            <person name="Levesque C.A."/>
            <person name="Brouwer H."/>
            <person name="Cano L."/>
            <person name="Hamilton J.P."/>
            <person name="Holt C."/>
            <person name="Huitema E."/>
            <person name="Raffaele S."/>
            <person name="Robideau G.P."/>
            <person name="Thines M."/>
            <person name="Win J."/>
            <person name="Zerillo M.M."/>
            <person name="Beakes G.W."/>
            <person name="Boore J.L."/>
            <person name="Busam D."/>
            <person name="Dumas B."/>
            <person name="Ferriera S."/>
            <person name="Fuerstenberg S.I."/>
            <person name="Gachon C.M."/>
            <person name="Gaulin E."/>
            <person name="Govers F."/>
            <person name="Grenville-Briggs L."/>
            <person name="Horner N."/>
            <person name="Hostetler J."/>
            <person name="Jiang R.H."/>
            <person name="Johnson J."/>
            <person name="Krajaejun T."/>
            <person name="Lin H."/>
            <person name="Meijer H.J."/>
            <person name="Moore B."/>
            <person name="Morris P."/>
            <person name="Phuntmart V."/>
            <person name="Puiu D."/>
            <person name="Shetty J."/>
            <person name="Stajich J.E."/>
            <person name="Tripathy S."/>
            <person name="Wawra S."/>
            <person name="van West P."/>
            <person name="Whitty B.R."/>
            <person name="Coutinho P.M."/>
            <person name="Henrissat B."/>
            <person name="Martin F."/>
            <person name="Thomas P.D."/>
            <person name="Tyler B.M."/>
            <person name="De Vries R.P."/>
            <person name="Kamoun S."/>
            <person name="Yandell M."/>
            <person name="Tisserat N."/>
            <person name="Buell C.R."/>
        </authorList>
    </citation>
    <scope>NUCLEOTIDE SEQUENCE</scope>
    <source>
        <strain evidence="12">DAOM:BR144</strain>
    </source>
</reference>
<dbReference type="Proteomes" id="UP000019132">
    <property type="component" value="Unassembled WGS sequence"/>
</dbReference>
<dbReference type="Pfam" id="PF16187">
    <property type="entry name" value="Peptidase_M16_M"/>
    <property type="match status" value="1"/>
</dbReference>
<dbReference type="GO" id="GO:0043171">
    <property type="term" value="P:peptide catabolic process"/>
    <property type="evidence" value="ECO:0007669"/>
    <property type="project" value="TreeGrafter"/>
</dbReference>
<evidence type="ECO:0000256" key="7">
    <source>
        <dbReference type="ARBA" id="ARBA00023049"/>
    </source>
</evidence>
<dbReference type="GO" id="GO:0005829">
    <property type="term" value="C:cytosol"/>
    <property type="evidence" value="ECO:0007669"/>
    <property type="project" value="TreeGrafter"/>
</dbReference>
<comment type="similarity">
    <text evidence="2">Belongs to the peptidase M16 family.</text>
</comment>
<protein>
    <recommendedName>
        <fullName evidence="13">Peptidase M16 middle/third domain-containing protein</fullName>
    </recommendedName>
</protein>
<dbReference type="FunFam" id="3.30.830.10:FF:000005">
    <property type="entry name" value="nardilysin isoform X1"/>
    <property type="match status" value="1"/>
</dbReference>
<evidence type="ECO:0000256" key="4">
    <source>
        <dbReference type="ARBA" id="ARBA00022723"/>
    </source>
</evidence>
<evidence type="ECO:0000256" key="1">
    <source>
        <dbReference type="ARBA" id="ARBA00001947"/>
    </source>
</evidence>
<evidence type="ECO:0000256" key="3">
    <source>
        <dbReference type="ARBA" id="ARBA00022670"/>
    </source>
</evidence>
<keyword evidence="5" id="KW-0378">Hydrolase</keyword>
<evidence type="ECO:0008006" key="13">
    <source>
        <dbReference type="Google" id="ProtNLM"/>
    </source>
</evidence>
<dbReference type="Gene3D" id="3.30.830.10">
    <property type="entry name" value="Metalloenzyme, LuxS/M16 peptidase-like"/>
    <property type="match status" value="3"/>
</dbReference>
<evidence type="ECO:0000313" key="11">
    <source>
        <dbReference type="EnsemblProtists" id="PYU1_T006560"/>
    </source>
</evidence>
<dbReference type="AlphaFoldDB" id="K3WNL8"/>
<dbReference type="InterPro" id="IPR007863">
    <property type="entry name" value="Peptidase_M16_C"/>
</dbReference>
<dbReference type="SUPFAM" id="SSF63411">
    <property type="entry name" value="LuxS/MPP-like metallohydrolase"/>
    <property type="match status" value="3"/>
</dbReference>
<accession>K3WNL8</accession>
<dbReference type="PANTHER" id="PTHR43690">
    <property type="entry name" value="NARDILYSIN"/>
    <property type="match status" value="1"/>
</dbReference>
<dbReference type="FunFam" id="3.30.830.10:FF:000028">
    <property type="entry name" value="Insulin-degrading enzyme-like 1 peroxisomal"/>
    <property type="match status" value="1"/>
</dbReference>
<evidence type="ECO:0000256" key="5">
    <source>
        <dbReference type="ARBA" id="ARBA00022801"/>
    </source>
</evidence>
<reference evidence="11" key="3">
    <citation type="submission" date="2015-02" db="UniProtKB">
        <authorList>
            <consortium name="EnsemblProtists"/>
        </authorList>
    </citation>
    <scope>IDENTIFICATION</scope>
    <source>
        <strain evidence="11">DAOM BR144</strain>
    </source>
</reference>
<dbReference type="GO" id="GO:0004222">
    <property type="term" value="F:metalloendopeptidase activity"/>
    <property type="evidence" value="ECO:0007669"/>
    <property type="project" value="TreeGrafter"/>
</dbReference>
<dbReference type="Pfam" id="PF05193">
    <property type="entry name" value="Peptidase_M16_C"/>
    <property type="match status" value="1"/>
</dbReference>
<dbReference type="GO" id="GO:0051603">
    <property type="term" value="P:proteolysis involved in protein catabolic process"/>
    <property type="evidence" value="ECO:0007669"/>
    <property type="project" value="TreeGrafter"/>
</dbReference>
<dbReference type="InterPro" id="IPR050626">
    <property type="entry name" value="Peptidase_M16"/>
</dbReference>
<keyword evidence="4" id="KW-0479">Metal-binding</keyword>
<keyword evidence="6" id="KW-0862">Zinc</keyword>
<dbReference type="Pfam" id="PF22456">
    <property type="entry name" value="PqqF-like_C_4"/>
    <property type="match status" value="1"/>
</dbReference>
<feature type="domain" description="Peptidase M16 middle/third" evidence="9">
    <location>
        <begin position="192"/>
        <end position="476"/>
    </location>
</feature>
<feature type="domain" description="Peptidase M16 C-terminal" evidence="8">
    <location>
        <begin position="39"/>
        <end position="184"/>
    </location>
</feature>
<dbReference type="eggNOG" id="KOG0959">
    <property type="taxonomic scope" value="Eukaryota"/>
</dbReference>
<dbReference type="InterPro" id="IPR054734">
    <property type="entry name" value="PqqF-like_C_4"/>
</dbReference>
<feature type="domain" description="Coenzyme PQQ synthesis protein F-like C-terminal lobe" evidence="10">
    <location>
        <begin position="586"/>
        <end position="682"/>
    </location>
</feature>
<comment type="cofactor">
    <cofactor evidence="1">
        <name>Zn(2+)</name>
        <dbReference type="ChEBI" id="CHEBI:29105"/>
    </cofactor>
</comment>
<keyword evidence="12" id="KW-1185">Reference proteome</keyword>